<dbReference type="GO" id="GO:0003677">
    <property type="term" value="F:DNA binding"/>
    <property type="evidence" value="ECO:0007669"/>
    <property type="project" value="TreeGrafter"/>
</dbReference>
<dbReference type="PANTHER" id="PTHR22940:SF4">
    <property type="entry name" value="PROTEIN TIMELESS HOMOLOG"/>
    <property type="match status" value="1"/>
</dbReference>
<evidence type="ECO:0000256" key="7">
    <source>
        <dbReference type="ARBA" id="ARBA00023306"/>
    </source>
</evidence>
<gene>
    <name evidence="10" type="ORF">BDY17DRAFT_290081</name>
</gene>
<dbReference type="OrthoDB" id="310853at2759"/>
<keyword evidence="6" id="KW-0469">Meiosis</keyword>
<feature type="compositionally biased region" description="Low complexity" evidence="8">
    <location>
        <begin position="811"/>
        <end position="827"/>
    </location>
</feature>
<evidence type="ECO:0000256" key="3">
    <source>
        <dbReference type="ARBA" id="ARBA00021529"/>
    </source>
</evidence>
<keyword evidence="11" id="KW-1185">Reference proteome</keyword>
<dbReference type="GO" id="GO:0000076">
    <property type="term" value="P:DNA replication checkpoint signaling"/>
    <property type="evidence" value="ECO:0007669"/>
    <property type="project" value="TreeGrafter"/>
</dbReference>
<keyword evidence="4" id="KW-0236">DNA replication inhibitor</keyword>
<protein>
    <recommendedName>
        <fullName evidence="3">Topoisomerase 1-associated factor 1</fullName>
    </recommendedName>
</protein>
<feature type="compositionally biased region" description="Basic and acidic residues" evidence="8">
    <location>
        <begin position="1108"/>
        <end position="1125"/>
    </location>
</feature>
<comment type="subcellular location">
    <subcellularLocation>
        <location evidence="1">Nucleus</location>
    </subcellularLocation>
</comment>
<dbReference type="GO" id="GO:0031298">
    <property type="term" value="C:replication fork protection complex"/>
    <property type="evidence" value="ECO:0007669"/>
    <property type="project" value="TreeGrafter"/>
</dbReference>
<evidence type="ECO:0000313" key="10">
    <source>
        <dbReference type="EMBL" id="KAF2488000.1"/>
    </source>
</evidence>
<dbReference type="RefSeq" id="XP_033594569.1">
    <property type="nucleotide sequence ID" value="XM_033732440.1"/>
</dbReference>
<feature type="domain" description="Timeless N-terminal" evidence="9">
    <location>
        <begin position="34"/>
        <end position="303"/>
    </location>
</feature>
<feature type="region of interest" description="Disordered" evidence="8">
    <location>
        <begin position="806"/>
        <end position="827"/>
    </location>
</feature>
<dbReference type="InterPro" id="IPR044998">
    <property type="entry name" value="Timeless"/>
</dbReference>
<dbReference type="InterPro" id="IPR006906">
    <property type="entry name" value="Timeless_N"/>
</dbReference>
<dbReference type="PANTHER" id="PTHR22940">
    <property type="entry name" value="TIMEOUT/TIMELESS-2"/>
    <property type="match status" value="1"/>
</dbReference>
<feature type="compositionally biased region" description="Acidic residues" evidence="8">
    <location>
        <begin position="929"/>
        <end position="941"/>
    </location>
</feature>
<feature type="compositionally biased region" description="Acidic residues" evidence="8">
    <location>
        <begin position="583"/>
        <end position="600"/>
    </location>
</feature>
<evidence type="ECO:0000313" key="11">
    <source>
        <dbReference type="Proteomes" id="UP000799767"/>
    </source>
</evidence>
<evidence type="ECO:0000256" key="4">
    <source>
        <dbReference type="ARBA" id="ARBA00022880"/>
    </source>
</evidence>
<keyword evidence="5" id="KW-0539">Nucleus</keyword>
<sequence>MDVWEQSQTVDPEVRAYIYSLVNAVGGQSTLEDRYSIGDDALAVLNDLRRWLQLYDEKTNRFDVKRCLAEANLVKGDLLEILALWSEEQQENKLKAKLAFACLQLLVPLTWPIELNEEKTTRNHLRHAPYLRLAQVGYKRAILQYEDAKILRTAIRIGLPSMAQERRERTARDEGTIRFILYFLRNIAIITQPQELPSQGDENEISRSSTIDAFHEQDAFSLLLTVASGAADDFVEQDVVVLQTLFNLLKGVDPKKLFLEESQLAKQETSELQNLIQKEKAMLSSYKKHAPTRHNRFGTMLWVKRGDDKVSTVSGQDTITNDSTTLIHMDKSKKWDRPRQRGRRVDDDLKEHEGIGRTVDLTDRARRHLRTFVEDFLDSGFNPMFVSLRKAIEREAERVGETIKRQYFYLISWFLAAEGARRDCSKARRTSAQGMAGDNTYAYIAAVLDQETFVLINRNMQTALDEKAWRDLQSILRCFTQILLTVQSMADSEDEEDQEIAENIQNRIFYEESTQDRLVSILRGYKSQGLAYLDAVTDCVHVFVRMLEKYSKQNVDLQIRSKRRARRKKKKAQQEQQPQTGGEGEENDNDNEDNEDEVDEEADAMYTLTERKFDFTRFSGKFLSQPCIDTFISFLHFYADLSADQLKRCHRYFYRLAFKNEMAVLLFRVDVLALLHKMIKGPGALSAEAEGYKEWETLVQQVFRRCIKWVERKQDGGDGSWREIAVVEMLFSKASGTVYYLQNGFDRVVEKRAPRPPAELEVKASVQLEERVGVVVSVMLELGKGDELQWVKQELKRAVEERQAWEDAQEAQDQMAQDAGTDDAAAAAGSKPLAPTIFINPDTEERKDALFKNKYLRLLLTTAGLERLGAAEDVDASWVVPSELSSKQLKDVVDRIQKTEFDPPTFEEGTMARDLIRNKSAGRQGAIFDDSESGSDREIEDAQFPPNLREKRKQHGDEEDEGSKKRRRLTRRNQVELTEEEAQARAKERRQREIERNNKIKSQLFVTASDDESDEEADAQFFRLEEERRRNMKGVIRNALLKEAAEGQKGKKRQGDKKGDGKKAKKPRRTSGASDNEIELDVEQSDSDVAAPIQLSSDDESESDSEADEARDAASDDDSQRREDMVVDEETPSTSPTPLETDLPLNEVSANLTGALRDMVDKRADVGTNDDDEEDEGPVVKSTARRRVRAGFVIDSDSE</sequence>
<dbReference type="AlphaFoldDB" id="A0A6A6Q6I9"/>
<feature type="compositionally biased region" description="Low complexity" evidence="8">
    <location>
        <begin position="1132"/>
        <end position="1145"/>
    </location>
</feature>
<evidence type="ECO:0000256" key="5">
    <source>
        <dbReference type="ARBA" id="ARBA00023242"/>
    </source>
</evidence>
<evidence type="ECO:0000256" key="2">
    <source>
        <dbReference type="ARBA" id="ARBA00008174"/>
    </source>
</evidence>
<dbReference type="GO" id="GO:0051321">
    <property type="term" value="P:meiotic cell cycle"/>
    <property type="evidence" value="ECO:0007669"/>
    <property type="project" value="UniProtKB-KW"/>
</dbReference>
<proteinExistence type="inferred from homology"/>
<evidence type="ECO:0000256" key="8">
    <source>
        <dbReference type="SAM" id="MobiDB-lite"/>
    </source>
</evidence>
<dbReference type="GO" id="GO:0006281">
    <property type="term" value="P:DNA repair"/>
    <property type="evidence" value="ECO:0007669"/>
    <property type="project" value="TreeGrafter"/>
</dbReference>
<dbReference type="GeneID" id="54473442"/>
<dbReference type="GO" id="GO:0043111">
    <property type="term" value="P:replication fork arrest"/>
    <property type="evidence" value="ECO:0007669"/>
    <property type="project" value="TreeGrafter"/>
</dbReference>
<accession>A0A6A6Q6I9</accession>
<evidence type="ECO:0000256" key="6">
    <source>
        <dbReference type="ARBA" id="ARBA00023254"/>
    </source>
</evidence>
<dbReference type="Pfam" id="PF04821">
    <property type="entry name" value="TIMELESS"/>
    <property type="match status" value="1"/>
</dbReference>
<organism evidence="10 11">
    <name type="scientific">Neohortaea acidophila</name>
    <dbReference type="NCBI Taxonomy" id="245834"/>
    <lineage>
        <taxon>Eukaryota</taxon>
        <taxon>Fungi</taxon>
        <taxon>Dikarya</taxon>
        <taxon>Ascomycota</taxon>
        <taxon>Pezizomycotina</taxon>
        <taxon>Dothideomycetes</taxon>
        <taxon>Dothideomycetidae</taxon>
        <taxon>Mycosphaerellales</taxon>
        <taxon>Teratosphaeriaceae</taxon>
        <taxon>Neohortaea</taxon>
    </lineage>
</organism>
<evidence type="ECO:0000259" key="9">
    <source>
        <dbReference type="Pfam" id="PF04821"/>
    </source>
</evidence>
<feature type="compositionally biased region" description="Basic residues" evidence="8">
    <location>
        <begin position="561"/>
        <end position="571"/>
    </location>
</feature>
<feature type="compositionally biased region" description="Basic and acidic residues" evidence="8">
    <location>
        <begin position="982"/>
        <end position="998"/>
    </location>
</feature>
<comment type="similarity">
    <text evidence="2">Belongs to the timeless family.</text>
</comment>
<dbReference type="EMBL" id="MU001631">
    <property type="protein sequence ID" value="KAF2488000.1"/>
    <property type="molecule type" value="Genomic_DNA"/>
</dbReference>
<dbReference type="Proteomes" id="UP000799767">
    <property type="component" value="Unassembled WGS sequence"/>
</dbReference>
<feature type="compositionally biased region" description="Acidic residues" evidence="8">
    <location>
        <begin position="1076"/>
        <end position="1086"/>
    </location>
</feature>
<evidence type="ECO:0000256" key="1">
    <source>
        <dbReference type="ARBA" id="ARBA00004123"/>
    </source>
</evidence>
<keyword evidence="7" id="KW-0131">Cell cycle</keyword>
<reference evidence="10" key="1">
    <citation type="journal article" date="2020" name="Stud. Mycol.">
        <title>101 Dothideomycetes genomes: a test case for predicting lifestyles and emergence of pathogens.</title>
        <authorList>
            <person name="Haridas S."/>
            <person name="Albert R."/>
            <person name="Binder M."/>
            <person name="Bloem J."/>
            <person name="Labutti K."/>
            <person name="Salamov A."/>
            <person name="Andreopoulos B."/>
            <person name="Baker S."/>
            <person name="Barry K."/>
            <person name="Bills G."/>
            <person name="Bluhm B."/>
            <person name="Cannon C."/>
            <person name="Castanera R."/>
            <person name="Culley D."/>
            <person name="Daum C."/>
            <person name="Ezra D."/>
            <person name="Gonzalez J."/>
            <person name="Henrissat B."/>
            <person name="Kuo A."/>
            <person name="Liang C."/>
            <person name="Lipzen A."/>
            <person name="Lutzoni F."/>
            <person name="Magnuson J."/>
            <person name="Mondo S."/>
            <person name="Nolan M."/>
            <person name="Ohm R."/>
            <person name="Pangilinan J."/>
            <person name="Park H.-J."/>
            <person name="Ramirez L."/>
            <person name="Alfaro M."/>
            <person name="Sun H."/>
            <person name="Tritt A."/>
            <person name="Yoshinaga Y."/>
            <person name="Zwiers L.-H."/>
            <person name="Turgeon B."/>
            <person name="Goodwin S."/>
            <person name="Spatafora J."/>
            <person name="Crous P."/>
            <person name="Grigoriev I."/>
        </authorList>
    </citation>
    <scope>NUCLEOTIDE SEQUENCE</scope>
    <source>
        <strain evidence="10">CBS 113389</strain>
    </source>
</reference>
<feature type="region of interest" description="Disordered" evidence="8">
    <location>
        <begin position="1042"/>
        <end position="1183"/>
    </location>
</feature>
<feature type="compositionally biased region" description="Acidic residues" evidence="8">
    <location>
        <begin position="1097"/>
        <end position="1107"/>
    </location>
</feature>
<name>A0A6A6Q6I9_9PEZI</name>
<feature type="region of interest" description="Disordered" evidence="8">
    <location>
        <begin position="900"/>
        <end position="1017"/>
    </location>
</feature>
<feature type="compositionally biased region" description="Acidic residues" evidence="8">
    <location>
        <begin position="1168"/>
        <end position="1177"/>
    </location>
</feature>
<feature type="region of interest" description="Disordered" evidence="8">
    <location>
        <begin position="561"/>
        <end position="600"/>
    </location>
</feature>